<dbReference type="SMART" id="SM00739">
    <property type="entry name" value="KOW"/>
    <property type="match status" value="1"/>
</dbReference>
<dbReference type="Pfam" id="PF02357">
    <property type="entry name" value="NusG"/>
    <property type="match status" value="1"/>
</dbReference>
<evidence type="ECO:0000256" key="2">
    <source>
        <dbReference type="ARBA" id="ARBA00023015"/>
    </source>
</evidence>
<evidence type="ECO:0000256" key="1">
    <source>
        <dbReference type="ARBA" id="ARBA00022814"/>
    </source>
</evidence>
<dbReference type="AlphaFoldDB" id="A0A7S7NKA2"/>
<feature type="domain" description="KOW" evidence="4">
    <location>
        <begin position="93"/>
        <end position="120"/>
    </location>
</feature>
<dbReference type="InterPro" id="IPR008991">
    <property type="entry name" value="Translation_prot_SH3-like_sf"/>
</dbReference>
<keyword evidence="1" id="KW-0889">Transcription antitermination</keyword>
<evidence type="ECO:0000256" key="3">
    <source>
        <dbReference type="ARBA" id="ARBA00023163"/>
    </source>
</evidence>
<dbReference type="GO" id="GO:0031564">
    <property type="term" value="P:transcription antitermination"/>
    <property type="evidence" value="ECO:0007669"/>
    <property type="project" value="UniProtKB-KW"/>
</dbReference>
<dbReference type="InterPro" id="IPR036735">
    <property type="entry name" value="NGN_dom_sf"/>
</dbReference>
<evidence type="ECO:0000313" key="5">
    <source>
        <dbReference type="EMBL" id="QOY85110.1"/>
    </source>
</evidence>
<dbReference type="GO" id="GO:0006354">
    <property type="term" value="P:DNA-templated transcription elongation"/>
    <property type="evidence" value="ECO:0007669"/>
    <property type="project" value="InterPro"/>
</dbReference>
<proteinExistence type="predicted"/>
<keyword evidence="6" id="KW-1185">Reference proteome</keyword>
<dbReference type="InterPro" id="IPR006645">
    <property type="entry name" value="NGN-like_dom"/>
</dbReference>
<keyword evidence="2" id="KW-0805">Transcription regulation</keyword>
<accession>A0A7S7NKA2</accession>
<dbReference type="PANTHER" id="PTHR30265:SF4">
    <property type="entry name" value="KOW MOTIF FAMILY PROTEIN, EXPRESSED"/>
    <property type="match status" value="1"/>
</dbReference>
<dbReference type="SUPFAM" id="SSF50104">
    <property type="entry name" value="Translation proteins SH3-like domain"/>
    <property type="match status" value="1"/>
</dbReference>
<dbReference type="NCBIfam" id="NF033644">
    <property type="entry name" value="antiterm_UpxY"/>
    <property type="match status" value="1"/>
</dbReference>
<organism evidence="5 6">
    <name type="scientific">Paludibaculum fermentans</name>
    <dbReference type="NCBI Taxonomy" id="1473598"/>
    <lineage>
        <taxon>Bacteria</taxon>
        <taxon>Pseudomonadati</taxon>
        <taxon>Acidobacteriota</taxon>
        <taxon>Terriglobia</taxon>
        <taxon>Bryobacterales</taxon>
        <taxon>Bryobacteraceae</taxon>
        <taxon>Paludibaculum</taxon>
    </lineage>
</organism>
<name>A0A7S7NKA2_PALFE</name>
<keyword evidence="3" id="KW-0804">Transcription</keyword>
<dbReference type="CDD" id="cd06091">
    <property type="entry name" value="KOW_NusG"/>
    <property type="match status" value="1"/>
</dbReference>
<evidence type="ECO:0000259" key="4">
    <source>
        <dbReference type="SMART" id="SM00739"/>
    </source>
</evidence>
<dbReference type="Proteomes" id="UP000593892">
    <property type="component" value="Chromosome"/>
</dbReference>
<protein>
    <submittedName>
        <fullName evidence="5">UpxY family transcription antiterminator</fullName>
    </submittedName>
</protein>
<dbReference type="InterPro" id="IPR005824">
    <property type="entry name" value="KOW"/>
</dbReference>
<gene>
    <name evidence="5" type="ORF">IRI77_19945</name>
</gene>
<dbReference type="EMBL" id="CP063849">
    <property type="protein sequence ID" value="QOY85110.1"/>
    <property type="molecule type" value="Genomic_DNA"/>
</dbReference>
<dbReference type="Gene3D" id="3.30.70.940">
    <property type="entry name" value="NusG, N-terminal domain"/>
    <property type="match status" value="1"/>
</dbReference>
<evidence type="ECO:0000313" key="6">
    <source>
        <dbReference type="Proteomes" id="UP000593892"/>
    </source>
</evidence>
<dbReference type="KEGG" id="pfer:IRI77_19945"/>
<dbReference type="InterPro" id="IPR043425">
    <property type="entry name" value="NusG-like"/>
</dbReference>
<dbReference type="PANTHER" id="PTHR30265">
    <property type="entry name" value="RHO-INTERACTING TRANSCRIPTION TERMINATION FACTOR NUSG"/>
    <property type="match status" value="1"/>
</dbReference>
<reference evidence="5 6" key="1">
    <citation type="submission" date="2020-10" db="EMBL/GenBank/DDBJ databases">
        <title>Complete genome sequence of Paludibaculum fermentans P105T, a facultatively anaerobic acidobacterium capable of dissimilatory Fe(III) reduction.</title>
        <authorList>
            <person name="Dedysh S.N."/>
            <person name="Beletsky A.V."/>
            <person name="Kulichevskaya I.S."/>
            <person name="Mardanov A.V."/>
            <person name="Ravin N.V."/>
        </authorList>
    </citation>
    <scope>NUCLEOTIDE SEQUENCE [LARGE SCALE GENOMIC DNA]</scope>
    <source>
        <strain evidence="5 6">P105</strain>
    </source>
</reference>
<dbReference type="SUPFAM" id="SSF82679">
    <property type="entry name" value="N-utilization substance G protein NusG, N-terminal domain"/>
    <property type="match status" value="1"/>
</dbReference>
<sequence length="147" mass="16552">MSRYLSATGLEEFLPLYQVRRRWSDRVKVVDVPLFDGYVFCRFDDTQMVPVLSAPGVVHVVSFDGAPAPIPEAEIEAVRQLVKSKLPASPCPYLKEGALVRIRSGPMKGVEGRLIEIKNQYRLRLSVHMLQRSVEVEIDPESVEALT</sequence>